<feature type="transmembrane region" description="Helical" evidence="1">
    <location>
        <begin position="112"/>
        <end position="132"/>
    </location>
</feature>
<accession>A0A2T5J7B7</accession>
<feature type="transmembrane region" description="Helical" evidence="1">
    <location>
        <begin position="200"/>
        <end position="218"/>
    </location>
</feature>
<evidence type="ECO:0000313" key="2">
    <source>
        <dbReference type="EMBL" id="PTQ95044.1"/>
    </source>
</evidence>
<evidence type="ECO:0000256" key="1">
    <source>
        <dbReference type="SAM" id="Phobius"/>
    </source>
</evidence>
<gene>
    <name evidence="2" type="ORF">C8P68_106259</name>
</gene>
<organism evidence="2 3">
    <name type="scientific">Mucilaginibacter yixingensis</name>
    <dbReference type="NCBI Taxonomy" id="1295612"/>
    <lineage>
        <taxon>Bacteria</taxon>
        <taxon>Pseudomonadati</taxon>
        <taxon>Bacteroidota</taxon>
        <taxon>Sphingobacteriia</taxon>
        <taxon>Sphingobacteriales</taxon>
        <taxon>Sphingobacteriaceae</taxon>
        <taxon>Mucilaginibacter</taxon>
    </lineage>
</organism>
<keyword evidence="3" id="KW-1185">Reference proteome</keyword>
<feature type="transmembrane region" description="Helical" evidence="1">
    <location>
        <begin position="30"/>
        <end position="47"/>
    </location>
</feature>
<dbReference type="EMBL" id="QAOQ01000006">
    <property type="protein sequence ID" value="PTQ95044.1"/>
    <property type="molecule type" value="Genomic_DNA"/>
</dbReference>
<dbReference type="Proteomes" id="UP000244168">
    <property type="component" value="Unassembled WGS sequence"/>
</dbReference>
<evidence type="ECO:0000313" key="3">
    <source>
        <dbReference type="Proteomes" id="UP000244168"/>
    </source>
</evidence>
<feature type="transmembrane region" description="Helical" evidence="1">
    <location>
        <begin position="169"/>
        <end position="188"/>
    </location>
</feature>
<feature type="transmembrane region" description="Helical" evidence="1">
    <location>
        <begin position="144"/>
        <end position="162"/>
    </location>
</feature>
<dbReference type="RefSeq" id="WP_107829914.1">
    <property type="nucleotide sequence ID" value="NZ_CP160205.1"/>
</dbReference>
<keyword evidence="1" id="KW-1133">Transmembrane helix</keyword>
<name>A0A2T5J7B7_9SPHI</name>
<proteinExistence type="predicted"/>
<feature type="transmembrane region" description="Helical" evidence="1">
    <location>
        <begin position="56"/>
        <end position="76"/>
    </location>
</feature>
<sequence>MMFPLTEIRPPDGGLIYTETNLHHFFPEPLNMVTSALFLIPGVYWLIKVRGFSQQYAFLSVATYLLLTGSIGGIIYHGLRRWHFFILMDWVPIALLCLAASVYFWMLLLGRWIYGITALAVFVVLETLMLKLMPETSHQLAININYAVMVLMVVLPLALLLIKTRGYNWGLVVMALLTFAAALSFRIYDRFAPWSIGTHFLWHTFGALAASFIFLYLYRLRERKEIV</sequence>
<comment type="caution">
    <text evidence="2">The sequence shown here is derived from an EMBL/GenBank/DDBJ whole genome shotgun (WGS) entry which is preliminary data.</text>
</comment>
<keyword evidence="1" id="KW-0472">Membrane</keyword>
<evidence type="ECO:0008006" key="4">
    <source>
        <dbReference type="Google" id="ProtNLM"/>
    </source>
</evidence>
<dbReference type="OrthoDB" id="946254at2"/>
<keyword evidence="1" id="KW-0812">Transmembrane</keyword>
<feature type="transmembrane region" description="Helical" evidence="1">
    <location>
        <begin position="82"/>
        <end position="105"/>
    </location>
</feature>
<protein>
    <recommendedName>
        <fullName evidence="4">Hemolysin III</fullName>
    </recommendedName>
</protein>
<dbReference type="AlphaFoldDB" id="A0A2T5J7B7"/>
<reference evidence="2 3" key="1">
    <citation type="submission" date="2018-04" db="EMBL/GenBank/DDBJ databases">
        <title>Genomic Encyclopedia of Archaeal and Bacterial Type Strains, Phase II (KMG-II): from individual species to whole genera.</title>
        <authorList>
            <person name="Goeker M."/>
        </authorList>
    </citation>
    <scope>NUCLEOTIDE SEQUENCE [LARGE SCALE GENOMIC DNA]</scope>
    <source>
        <strain evidence="2 3">DSM 26809</strain>
    </source>
</reference>